<evidence type="ECO:0000313" key="2">
    <source>
        <dbReference type="Proteomes" id="UP001258315"/>
    </source>
</evidence>
<organism evidence="1 2">
    <name type="scientific">Mucilaginibacter terrae</name>
    <dbReference type="NCBI Taxonomy" id="1955052"/>
    <lineage>
        <taxon>Bacteria</taxon>
        <taxon>Pseudomonadati</taxon>
        <taxon>Bacteroidota</taxon>
        <taxon>Sphingobacteriia</taxon>
        <taxon>Sphingobacteriales</taxon>
        <taxon>Sphingobacteriaceae</taxon>
        <taxon>Mucilaginibacter</taxon>
    </lineage>
</organism>
<dbReference type="Proteomes" id="UP001258315">
    <property type="component" value="Unassembled WGS sequence"/>
</dbReference>
<gene>
    <name evidence="1" type="ORF">QE417_004654</name>
</gene>
<evidence type="ECO:0008006" key="3">
    <source>
        <dbReference type="Google" id="ProtNLM"/>
    </source>
</evidence>
<dbReference type="EMBL" id="JAVLVU010000001">
    <property type="protein sequence ID" value="MDT3405582.1"/>
    <property type="molecule type" value="Genomic_DNA"/>
</dbReference>
<keyword evidence="2" id="KW-1185">Reference proteome</keyword>
<proteinExistence type="predicted"/>
<accession>A0ABU3H0Q0</accession>
<protein>
    <recommendedName>
        <fullName evidence="3">DUF3352 domain-containing protein</fullName>
    </recommendedName>
</protein>
<reference evidence="2" key="1">
    <citation type="submission" date="2023-07" db="EMBL/GenBank/DDBJ databases">
        <title>Functional and genomic diversity of the sorghum phyllosphere microbiome.</title>
        <authorList>
            <person name="Shade A."/>
        </authorList>
    </citation>
    <scope>NUCLEOTIDE SEQUENCE [LARGE SCALE GENOMIC DNA]</scope>
    <source>
        <strain evidence="2">SORGH_AS_0422</strain>
    </source>
</reference>
<dbReference type="RefSeq" id="WP_311954317.1">
    <property type="nucleotide sequence ID" value="NZ_JAVLVU010000001.1"/>
</dbReference>
<comment type="caution">
    <text evidence="1">The sequence shown here is derived from an EMBL/GenBank/DDBJ whole genome shotgun (WGS) entry which is preliminary data.</text>
</comment>
<name>A0ABU3H0Q0_9SPHI</name>
<sequence>MKRLIIITILLVAATVVVTVKYFDNLNLAGPRTAQVINTIPSSAALVFEFNNDASFYDIYNNSQLFTSIIGQQKMNELHSIRSLILENVSTQAVFNAQDIFFSIHPQANDTLEYLVTIPATGALQPEALARLKLQSIKIAGKTGYIIRTDSLQKNFYIAPKDGNIWAGSFSKPLLEESLNYKTSDKDNFALLSDQQHSNTLGNLYINYQQSGKLLNQFYKKGQADIFKGLQMLPATTALSLNYKSDALIFNGFTTFKQTAAMSYLDLFRQMAPVELSLQEIFPITTAYSSSYGFNDVARFKTLLAKWEQKTGLEKDRSALFKKIKSETGVQFDTEFNKLLDNEFAIITTRFEEKLAIIKLKNGAGLKPFCYNISNMITDDCGQFNYNQIPLFLLGDVMSLFRKPYFIILDNYLVLANSQREINNYKQNYFNNQYLSKGTEFIEFNNLVAERCNINYFIHFKNAGNAFKRLLKPYYNEVYQQEPGFKNYYAAAYQLSGSENQFYTNLCIKLLKPDSTTTNGN</sequence>
<evidence type="ECO:0000313" key="1">
    <source>
        <dbReference type="EMBL" id="MDT3405582.1"/>
    </source>
</evidence>